<keyword evidence="4" id="KW-1185">Reference proteome</keyword>
<proteinExistence type="predicted"/>
<sequence>MQAWEGKKKSVGGVGQHIPVDRTRTSRHHSPTELAGGINGSKLGATQYLYTLASLKKDQQDQKEQKEALLLLDAMELPDSVYKVALKKILDTMAFHMFLNMANDWKRRCFWRFGLRRLLEVVDDDMMEIEDESTGPFEPYDDESDEDIRRPFRESSITGMQWVNELLEGNPTRFYHAMELQRRGVHGLYKQKKVCIEESVGIFLHAIRGHQRHRRSGETSRRSNETISRHCHIIITALADMGLDYILPPDVNRHGFPVVIEAYRCRKGYLAQNMMVSCDFDLKFTFVLAGWEGSANDALNFKDTLSNQGINSLPTTGLILCARFWAFKPSRFFGAILQQEISSARVDGMVVACCVLHNFILTHQEKNTTPTQFLQPDYVRQCDADDMTLPFMDRSHPSAAGEEEQCTLRDRIATALWENHVNDNR</sequence>
<dbReference type="InterPro" id="IPR045249">
    <property type="entry name" value="HARBI1-like"/>
</dbReference>
<feature type="domain" description="DUF8040" evidence="2">
    <location>
        <begin position="155"/>
        <end position="238"/>
    </location>
</feature>
<gene>
    <name evidence="3" type="ORF">STAS_17970</name>
</gene>
<evidence type="ECO:0000313" key="3">
    <source>
        <dbReference type="EMBL" id="GER41263.1"/>
    </source>
</evidence>
<name>A0A5A7Q7M7_STRAF</name>
<feature type="region of interest" description="Disordered" evidence="1">
    <location>
        <begin position="1"/>
        <end position="36"/>
    </location>
</feature>
<organism evidence="3 4">
    <name type="scientific">Striga asiatica</name>
    <name type="common">Asiatic witchweed</name>
    <name type="synonym">Buchnera asiatica</name>
    <dbReference type="NCBI Taxonomy" id="4170"/>
    <lineage>
        <taxon>Eukaryota</taxon>
        <taxon>Viridiplantae</taxon>
        <taxon>Streptophyta</taxon>
        <taxon>Embryophyta</taxon>
        <taxon>Tracheophyta</taxon>
        <taxon>Spermatophyta</taxon>
        <taxon>Magnoliopsida</taxon>
        <taxon>eudicotyledons</taxon>
        <taxon>Gunneridae</taxon>
        <taxon>Pentapetalae</taxon>
        <taxon>asterids</taxon>
        <taxon>lamiids</taxon>
        <taxon>Lamiales</taxon>
        <taxon>Orobanchaceae</taxon>
        <taxon>Buchnereae</taxon>
        <taxon>Striga</taxon>
    </lineage>
</organism>
<dbReference type="EMBL" id="BKCP01006071">
    <property type="protein sequence ID" value="GER41263.1"/>
    <property type="molecule type" value="Genomic_DNA"/>
</dbReference>
<evidence type="ECO:0000313" key="4">
    <source>
        <dbReference type="Proteomes" id="UP000325081"/>
    </source>
</evidence>
<comment type="caution">
    <text evidence="3">The sequence shown here is derived from an EMBL/GenBank/DDBJ whole genome shotgun (WGS) entry which is preliminary data.</text>
</comment>
<dbReference type="PANTHER" id="PTHR22930">
    <property type="match status" value="1"/>
</dbReference>
<dbReference type="Pfam" id="PF26138">
    <property type="entry name" value="DUF8040"/>
    <property type="match status" value="1"/>
</dbReference>
<dbReference type="OrthoDB" id="1696744at2759"/>
<evidence type="ECO:0000259" key="2">
    <source>
        <dbReference type="Pfam" id="PF26138"/>
    </source>
</evidence>
<reference evidence="4" key="1">
    <citation type="journal article" date="2019" name="Curr. Biol.">
        <title>Genome Sequence of Striga asiatica Provides Insight into the Evolution of Plant Parasitism.</title>
        <authorList>
            <person name="Yoshida S."/>
            <person name="Kim S."/>
            <person name="Wafula E.K."/>
            <person name="Tanskanen J."/>
            <person name="Kim Y.M."/>
            <person name="Honaas L."/>
            <person name="Yang Z."/>
            <person name="Spallek T."/>
            <person name="Conn C.E."/>
            <person name="Ichihashi Y."/>
            <person name="Cheong K."/>
            <person name="Cui S."/>
            <person name="Der J.P."/>
            <person name="Gundlach H."/>
            <person name="Jiao Y."/>
            <person name="Hori C."/>
            <person name="Ishida J.K."/>
            <person name="Kasahara H."/>
            <person name="Kiba T."/>
            <person name="Kim M.S."/>
            <person name="Koo N."/>
            <person name="Laohavisit A."/>
            <person name="Lee Y.H."/>
            <person name="Lumba S."/>
            <person name="McCourt P."/>
            <person name="Mortimer J.C."/>
            <person name="Mutuku J.M."/>
            <person name="Nomura T."/>
            <person name="Sasaki-Sekimoto Y."/>
            <person name="Seto Y."/>
            <person name="Wang Y."/>
            <person name="Wakatake T."/>
            <person name="Sakakibara H."/>
            <person name="Demura T."/>
            <person name="Yamaguchi S."/>
            <person name="Yoneyama K."/>
            <person name="Manabe R.I."/>
            <person name="Nelson D.C."/>
            <person name="Schulman A.H."/>
            <person name="Timko M.P."/>
            <person name="dePamphilis C.W."/>
            <person name="Choi D."/>
            <person name="Shirasu K."/>
        </authorList>
    </citation>
    <scope>NUCLEOTIDE SEQUENCE [LARGE SCALE GENOMIC DNA]</scope>
    <source>
        <strain evidence="4">cv. UVA1</strain>
    </source>
</reference>
<dbReference type="Proteomes" id="UP000325081">
    <property type="component" value="Unassembled WGS sequence"/>
</dbReference>
<evidence type="ECO:0000256" key="1">
    <source>
        <dbReference type="SAM" id="MobiDB-lite"/>
    </source>
</evidence>
<dbReference type="InterPro" id="IPR058353">
    <property type="entry name" value="DUF8040"/>
</dbReference>
<accession>A0A5A7Q7M7</accession>
<dbReference type="AlphaFoldDB" id="A0A5A7Q7M7"/>
<protein>
    <submittedName>
        <fullName evidence="3">Transposon protein</fullName>
    </submittedName>
</protein>
<dbReference type="PANTHER" id="PTHR22930:SF221">
    <property type="entry name" value="NUCLEASE HARBI1"/>
    <property type="match status" value="1"/>
</dbReference>